<name>A0A075FM17_9ARCH</name>
<reference evidence="1" key="1">
    <citation type="journal article" date="2014" name="Genome Biol. Evol.">
        <title>Pangenome evidence for extensive interdomain horizontal transfer affecting lineage core and shell genes in uncultured planktonic thaumarchaeota and euryarchaeota.</title>
        <authorList>
            <person name="Deschamps P."/>
            <person name="Zivanovic Y."/>
            <person name="Moreira D."/>
            <person name="Rodriguez-Valera F."/>
            <person name="Lopez-Garcia P."/>
        </authorList>
    </citation>
    <scope>NUCLEOTIDE SEQUENCE</scope>
</reference>
<protein>
    <submittedName>
        <fullName evidence="1">Uncharacterized protein</fullName>
    </submittedName>
</protein>
<proteinExistence type="predicted"/>
<evidence type="ECO:0000313" key="1">
    <source>
        <dbReference type="EMBL" id="AIE90792.1"/>
    </source>
</evidence>
<accession>A0A075FM17</accession>
<sequence>MGLIRHNAKGHWKIEGQLCRKCWDKKKAEFG</sequence>
<dbReference type="AlphaFoldDB" id="A0A075FM17"/>
<organism evidence="1">
    <name type="scientific">uncultured marine thaumarchaeote AD1000_06_F06</name>
    <dbReference type="NCBI Taxonomy" id="1455885"/>
    <lineage>
        <taxon>Archaea</taxon>
        <taxon>Nitrososphaerota</taxon>
        <taxon>environmental samples</taxon>
    </lineage>
</organism>
<dbReference type="EMBL" id="KF900318">
    <property type="protein sequence ID" value="AIE90792.1"/>
    <property type="molecule type" value="Genomic_DNA"/>
</dbReference>